<dbReference type="Proteomes" id="UP001295469">
    <property type="component" value="Chromosome C07"/>
</dbReference>
<protein>
    <submittedName>
        <fullName evidence="1">(rape) hypothetical protein</fullName>
    </submittedName>
</protein>
<organism evidence="1">
    <name type="scientific">Brassica napus</name>
    <name type="common">Rape</name>
    <dbReference type="NCBI Taxonomy" id="3708"/>
    <lineage>
        <taxon>Eukaryota</taxon>
        <taxon>Viridiplantae</taxon>
        <taxon>Streptophyta</taxon>
        <taxon>Embryophyta</taxon>
        <taxon>Tracheophyta</taxon>
        <taxon>Spermatophyta</taxon>
        <taxon>Magnoliopsida</taxon>
        <taxon>eudicotyledons</taxon>
        <taxon>Gunneridae</taxon>
        <taxon>Pentapetalae</taxon>
        <taxon>rosids</taxon>
        <taxon>malvids</taxon>
        <taxon>Brassicales</taxon>
        <taxon>Brassicaceae</taxon>
        <taxon>Brassiceae</taxon>
        <taxon>Brassica</taxon>
    </lineage>
</organism>
<proteinExistence type="predicted"/>
<name>A0A816MW41_BRANA</name>
<sequence length="50" mass="5454">MIGSQVLKLSDNIIPRGENLKITPVCYPPPDAFTVSTLKEEDNVQVGPTK</sequence>
<gene>
    <name evidence="1" type="ORF">DARMORV10_C07P46500.1</name>
</gene>
<dbReference type="EMBL" id="HG994371">
    <property type="protein sequence ID" value="CAF2019486.1"/>
    <property type="molecule type" value="Genomic_DNA"/>
</dbReference>
<accession>A0A816MW41</accession>
<reference evidence="1" key="1">
    <citation type="submission" date="2021-01" db="EMBL/GenBank/DDBJ databases">
        <authorList>
            <consortium name="Genoscope - CEA"/>
            <person name="William W."/>
        </authorList>
    </citation>
    <scope>NUCLEOTIDE SEQUENCE</scope>
</reference>
<evidence type="ECO:0000313" key="1">
    <source>
        <dbReference type="EMBL" id="CAF2019486.1"/>
    </source>
</evidence>
<dbReference type="AlphaFoldDB" id="A0A816MW41"/>